<feature type="non-terminal residue" evidence="1">
    <location>
        <position position="1"/>
    </location>
</feature>
<name>A0A146KIR6_9EUKA</name>
<dbReference type="InterPro" id="IPR032675">
    <property type="entry name" value="LRR_dom_sf"/>
</dbReference>
<dbReference type="InterPro" id="IPR053139">
    <property type="entry name" value="Surface_bspA-like"/>
</dbReference>
<sequence>NSLVMLDKQITQKSTKGVLINSVLNVIAPFAEEICEKSFYNFVNLRFVYAPQLKFLRNCAFQHCSSLFQIAGDEICEIGDYVFQFCYSLGMITLQKISKFGEGCFQYCESLQIFRTGAAQLDQQMFRDCDHIFLLDCQNATNVQRQLKNLQQLEFVRLPNAEFSLDYEVKVSKDSAKPKNGIYTEVDCLPLSSQFYSKINWSYVQKVLHENLSTTDLRLTQKRLRGLVLQKALEIPSQQFYGCSLLLFAICPELVKICANGFCECVSMRRFVKRKLQIVEESAFSDCYSLSEISTQSVVELGLNSFAGCKSLVEMDFGSLNEIPNCLFEYACGLRQLICPKLQSIHKDAFYDCDDAVNVVCGVEMQNYGCTFNNRIRFQEALVFEFREREVFMREVAVAKKLASAVRKHAVKAEKKQ</sequence>
<reference evidence="1" key="1">
    <citation type="submission" date="2015-07" db="EMBL/GenBank/DDBJ databases">
        <title>Adaptation to a free-living lifestyle via gene acquisitions in the diplomonad Trepomonas sp. PC1.</title>
        <authorList>
            <person name="Xu F."/>
            <person name="Jerlstrom-Hultqvist J."/>
            <person name="Kolisko M."/>
            <person name="Simpson A.G.B."/>
            <person name="Roger A.J."/>
            <person name="Svard S.G."/>
            <person name="Andersson J.O."/>
        </authorList>
    </citation>
    <scope>NUCLEOTIDE SEQUENCE</scope>
    <source>
        <strain evidence="1">PC1</strain>
    </source>
</reference>
<dbReference type="InterPro" id="IPR026906">
    <property type="entry name" value="LRR_5"/>
</dbReference>
<dbReference type="Gene3D" id="3.80.10.10">
    <property type="entry name" value="Ribonuclease Inhibitor"/>
    <property type="match status" value="2"/>
</dbReference>
<dbReference type="AlphaFoldDB" id="A0A146KIR6"/>
<proteinExistence type="predicted"/>
<dbReference type="PANTHER" id="PTHR45661">
    <property type="entry name" value="SURFACE ANTIGEN"/>
    <property type="match status" value="1"/>
</dbReference>
<dbReference type="Pfam" id="PF13306">
    <property type="entry name" value="LRR_5"/>
    <property type="match status" value="2"/>
</dbReference>
<evidence type="ECO:0000313" key="1">
    <source>
        <dbReference type="EMBL" id="JAP95714.1"/>
    </source>
</evidence>
<dbReference type="EMBL" id="GDID01000892">
    <property type="protein sequence ID" value="JAP95714.1"/>
    <property type="molecule type" value="Transcribed_RNA"/>
</dbReference>
<accession>A0A146KIR6</accession>
<gene>
    <name evidence="1" type="ORF">TPC1_11198</name>
</gene>
<dbReference type="SUPFAM" id="SSF52058">
    <property type="entry name" value="L domain-like"/>
    <property type="match status" value="1"/>
</dbReference>
<protein>
    <submittedName>
        <fullName evidence="1">Leucine rich repeats-containing protein</fullName>
    </submittedName>
</protein>
<dbReference type="PANTHER" id="PTHR45661:SF3">
    <property type="entry name" value="IG-LIKE DOMAIN-CONTAINING PROTEIN"/>
    <property type="match status" value="1"/>
</dbReference>
<organism evidence="1">
    <name type="scientific">Trepomonas sp. PC1</name>
    <dbReference type="NCBI Taxonomy" id="1076344"/>
    <lineage>
        <taxon>Eukaryota</taxon>
        <taxon>Metamonada</taxon>
        <taxon>Diplomonadida</taxon>
        <taxon>Hexamitidae</taxon>
        <taxon>Hexamitinae</taxon>
        <taxon>Trepomonas</taxon>
    </lineage>
</organism>